<dbReference type="Pfam" id="PF13568">
    <property type="entry name" value="OMP_b-brl_2"/>
    <property type="match status" value="1"/>
</dbReference>
<dbReference type="RefSeq" id="WP_123396869.1">
    <property type="nucleotide sequence ID" value="NZ_CANQMU010000024.1"/>
</dbReference>
<organism evidence="2 3">
    <name type="scientific">Muribaculum gordoncarteri</name>
    <dbReference type="NCBI Taxonomy" id="2530390"/>
    <lineage>
        <taxon>Bacteria</taxon>
        <taxon>Pseudomonadati</taxon>
        <taxon>Bacteroidota</taxon>
        <taxon>Bacteroidia</taxon>
        <taxon>Bacteroidales</taxon>
        <taxon>Muribaculaceae</taxon>
        <taxon>Muribaculum</taxon>
    </lineage>
</organism>
<evidence type="ECO:0000313" key="3">
    <source>
        <dbReference type="Proteomes" id="UP000297031"/>
    </source>
</evidence>
<keyword evidence="3" id="KW-1185">Reference proteome</keyword>
<reference evidence="2 3" key="1">
    <citation type="submission" date="2019-02" db="EMBL/GenBank/DDBJ databases">
        <title>Isolation and identification of novel species under the genus Muribaculum.</title>
        <authorList>
            <person name="Miyake S."/>
            <person name="Ding Y."/>
            <person name="Low A."/>
            <person name="Soh M."/>
            <person name="Seedorf H."/>
        </authorList>
    </citation>
    <scope>NUCLEOTIDE SEQUENCE [LARGE SCALE GENOMIC DNA]</scope>
    <source>
        <strain evidence="2 3">TLL-A4</strain>
    </source>
</reference>
<name>A0A4P7VIU5_9BACT</name>
<dbReference type="KEGG" id="mgod:E7746_07590"/>
<protein>
    <submittedName>
        <fullName evidence="2">PorT family protein</fullName>
    </submittedName>
</protein>
<accession>A0A4P7VIU5</accession>
<dbReference type="InterPro" id="IPR025665">
    <property type="entry name" value="Beta-barrel_OMP_2"/>
</dbReference>
<feature type="domain" description="Outer membrane protein beta-barrel" evidence="1">
    <location>
        <begin position="23"/>
        <end position="172"/>
    </location>
</feature>
<evidence type="ECO:0000259" key="1">
    <source>
        <dbReference type="Pfam" id="PF13568"/>
    </source>
</evidence>
<dbReference type="AlphaFoldDB" id="A0A4P7VIU5"/>
<dbReference type="SUPFAM" id="SSF56925">
    <property type="entry name" value="OMPA-like"/>
    <property type="match status" value="1"/>
</dbReference>
<gene>
    <name evidence="2" type="ORF">E7746_07590</name>
</gene>
<dbReference type="OrthoDB" id="1011633at2"/>
<dbReference type="InterPro" id="IPR011250">
    <property type="entry name" value="OMP/PagP_B-barrel"/>
</dbReference>
<sequence length="199" mass="21859">MNKIKGLFIVVMMAIIAIPASAQFRIGPRLGFNVNELHFNQSVLDSDNRAGFTGGLMAEFTVPLVGLGFDASFMYVRRDARWLEGNEYTSDKRDYFEIPINLKWKIGVPVIGKIITPYLATGPSFAFLTSGKNVRDGIKNKSFDAAWNFGFGVELLSHLQIGASYGLGMTKALEAVGGANGVDIDGKNRYWTVTAAYLF</sequence>
<proteinExistence type="predicted"/>
<dbReference type="Proteomes" id="UP000297031">
    <property type="component" value="Chromosome"/>
</dbReference>
<evidence type="ECO:0000313" key="2">
    <source>
        <dbReference type="EMBL" id="QCD35760.1"/>
    </source>
</evidence>
<dbReference type="EMBL" id="CP039393">
    <property type="protein sequence ID" value="QCD35760.1"/>
    <property type="molecule type" value="Genomic_DNA"/>
</dbReference>